<evidence type="ECO:0000313" key="1">
    <source>
        <dbReference type="EMBL" id="KAF7568701.1"/>
    </source>
</evidence>
<protein>
    <submittedName>
        <fullName evidence="1">Uncharacterized protein</fullName>
    </submittedName>
</protein>
<sequence length="93" mass="10644">MKATAFVQFTMLVLPALAVVAPPCTWGFGCQCYYQLTDNRCTVRPRGSTWVFFQKCNCPKELKVGQSTYFFDFAECIDIGKVHRRAHCPDGYY</sequence>
<proteinExistence type="predicted"/>
<accession>A0A5M9L0B2</accession>
<dbReference type="Proteomes" id="UP000245464">
    <property type="component" value="Chromosome 7"/>
</dbReference>
<organism evidence="1 2">
    <name type="scientific">Pyrenophora tritici-repentis</name>
    <dbReference type="NCBI Taxonomy" id="45151"/>
    <lineage>
        <taxon>Eukaryota</taxon>
        <taxon>Fungi</taxon>
        <taxon>Dikarya</taxon>
        <taxon>Ascomycota</taxon>
        <taxon>Pezizomycotina</taxon>
        <taxon>Dothideomycetes</taxon>
        <taxon>Pleosporomycetidae</taxon>
        <taxon>Pleosporales</taxon>
        <taxon>Pleosporineae</taxon>
        <taxon>Pleosporaceae</taxon>
        <taxon>Pyrenophora</taxon>
    </lineage>
</organism>
<dbReference type="EMBL" id="NQIK02000007">
    <property type="protein sequence ID" value="KAF7568701.1"/>
    <property type="molecule type" value="Genomic_DNA"/>
</dbReference>
<evidence type="ECO:0000313" key="2">
    <source>
        <dbReference type="Proteomes" id="UP000245464"/>
    </source>
</evidence>
<dbReference type="GeneID" id="90957543"/>
<dbReference type="AlphaFoldDB" id="A0A5M9L0B2"/>
<dbReference type="KEGG" id="ptrr:90957543"/>
<comment type="caution">
    <text evidence="1">The sequence shown here is derived from an EMBL/GenBank/DDBJ whole genome shotgun (WGS) entry which is preliminary data.</text>
</comment>
<dbReference type="RefSeq" id="XP_065961104.1">
    <property type="nucleotide sequence ID" value="XM_066109112.1"/>
</dbReference>
<reference evidence="1" key="1">
    <citation type="journal article" date="2018" name="BMC Genomics">
        <title>Comparative genomics of the wheat fungal pathogen Pyrenophora tritici-repentis reveals chromosomal variations and genome plasticity.</title>
        <authorList>
            <person name="Moolhuijzen P."/>
            <person name="See P.T."/>
            <person name="Hane J.K."/>
            <person name="Shi G."/>
            <person name="Liu Z."/>
            <person name="Oliver R.P."/>
            <person name="Moffat C.S."/>
        </authorList>
    </citation>
    <scope>NUCLEOTIDE SEQUENCE [LARGE SCALE GENOMIC DNA]</scope>
    <source>
        <strain evidence="1">M4</strain>
    </source>
</reference>
<name>A0A5M9L0B2_9PLEO</name>
<gene>
    <name evidence="1" type="ORF">PtrM4_133140</name>
</gene>
<dbReference type="PROSITE" id="PS51257">
    <property type="entry name" value="PROKAR_LIPOPROTEIN"/>
    <property type="match status" value="1"/>
</dbReference>